<keyword evidence="1" id="KW-0812">Transmembrane</keyword>
<feature type="transmembrane region" description="Helical" evidence="1">
    <location>
        <begin position="7"/>
        <end position="27"/>
    </location>
</feature>
<comment type="caution">
    <text evidence="2">The sequence shown here is derived from an EMBL/GenBank/DDBJ whole genome shotgun (WGS) entry which is preliminary data.</text>
</comment>
<dbReference type="RefSeq" id="WP_377552500.1">
    <property type="nucleotide sequence ID" value="NZ_JBHSBN010000036.1"/>
</dbReference>
<evidence type="ECO:0000313" key="3">
    <source>
        <dbReference type="Proteomes" id="UP001595868"/>
    </source>
</evidence>
<feature type="transmembrane region" description="Helical" evidence="1">
    <location>
        <begin position="74"/>
        <end position="94"/>
    </location>
</feature>
<feature type="transmembrane region" description="Helical" evidence="1">
    <location>
        <begin position="106"/>
        <end position="123"/>
    </location>
</feature>
<gene>
    <name evidence="2" type="ORF">ACFOX0_30590</name>
</gene>
<proteinExistence type="predicted"/>
<keyword evidence="1" id="KW-1133">Transmembrane helix</keyword>
<sequence length="481" mass="53211">MRRRLRLILLVTGWLTLIVLVLLAAFGDARGTRHSLTMAGISTALVLLLGPGLRPPEGTAAARSAVTRRTGQTLIILAWLARAVTAGLVTYQVTSRFDQPPGFDRRVAAFAAASQGLLLMLRLGRRLAGFPTDARAGRGITAVLRWAVNAGIAVVLAGYAAVLPQLVSNPSGVLDSLTRDSGWAPIRLYRFLADLVTPWVAVPAMIVVCALALLLVSVALGLLLPGLALLLGRDNPISQWLSENAPVWYERTDTEVTFVSRFVAEVDYHNSAETQRLHAKFLGFSVNRDDGFGLYERQPLWRFDLEPRSAHHRSGQPVDEAPLLDHVVAELVDRVPDGWHSLRLEYRAVLGHQETEVMVDPPKESAGVTADGSEPEALPLPDFGGNDALWRLRKARYDPVHGAPYAMTLFVDRDQSPGTDRSAPGFRTRLAPMFLDEDGIPAEPAWHRRPTRQQYRADLRRFPVARRHRPFWLRARLSRFG</sequence>
<reference evidence="3" key="1">
    <citation type="journal article" date="2019" name="Int. J. Syst. Evol. Microbiol.">
        <title>The Global Catalogue of Microorganisms (GCM) 10K type strain sequencing project: providing services to taxonomists for standard genome sequencing and annotation.</title>
        <authorList>
            <consortium name="The Broad Institute Genomics Platform"/>
            <consortium name="The Broad Institute Genome Sequencing Center for Infectious Disease"/>
            <person name="Wu L."/>
            <person name="Ma J."/>
        </authorList>
    </citation>
    <scope>NUCLEOTIDE SEQUENCE [LARGE SCALE GENOMIC DNA]</scope>
    <source>
        <strain evidence="3">2902at01</strain>
    </source>
</reference>
<evidence type="ECO:0000256" key="1">
    <source>
        <dbReference type="SAM" id="Phobius"/>
    </source>
</evidence>
<keyword evidence="1" id="KW-0472">Membrane</keyword>
<feature type="transmembrane region" description="Helical" evidence="1">
    <location>
        <begin position="143"/>
        <end position="162"/>
    </location>
</feature>
<feature type="transmembrane region" description="Helical" evidence="1">
    <location>
        <begin position="199"/>
        <end position="232"/>
    </location>
</feature>
<keyword evidence="3" id="KW-1185">Reference proteome</keyword>
<protein>
    <submittedName>
        <fullName evidence="2">Uncharacterized protein</fullName>
    </submittedName>
</protein>
<dbReference type="Proteomes" id="UP001595868">
    <property type="component" value="Unassembled WGS sequence"/>
</dbReference>
<name>A0ABV8KVU0_9ACTN</name>
<evidence type="ECO:0000313" key="2">
    <source>
        <dbReference type="EMBL" id="MFC4110256.1"/>
    </source>
</evidence>
<feature type="transmembrane region" description="Helical" evidence="1">
    <location>
        <begin position="33"/>
        <end position="53"/>
    </location>
</feature>
<dbReference type="EMBL" id="JBHSBN010000036">
    <property type="protein sequence ID" value="MFC4110256.1"/>
    <property type="molecule type" value="Genomic_DNA"/>
</dbReference>
<organism evidence="2 3">
    <name type="scientific">Micromonospora zhanjiangensis</name>
    <dbReference type="NCBI Taxonomy" id="1522057"/>
    <lineage>
        <taxon>Bacteria</taxon>
        <taxon>Bacillati</taxon>
        <taxon>Actinomycetota</taxon>
        <taxon>Actinomycetes</taxon>
        <taxon>Micromonosporales</taxon>
        <taxon>Micromonosporaceae</taxon>
        <taxon>Micromonospora</taxon>
    </lineage>
</organism>
<accession>A0ABV8KVU0</accession>